<keyword evidence="8 9" id="KW-0012">Acyltransferase</keyword>
<comment type="catalytic activity">
    <reaction evidence="1 9">
        <text>a 1-acyl-sn-glycero-3-phosphate + an acyl-CoA = a 1,2-diacyl-sn-glycero-3-phosphate + CoA</text>
        <dbReference type="Rhea" id="RHEA:19709"/>
        <dbReference type="ChEBI" id="CHEBI:57287"/>
        <dbReference type="ChEBI" id="CHEBI:57970"/>
        <dbReference type="ChEBI" id="CHEBI:58342"/>
        <dbReference type="ChEBI" id="CHEBI:58608"/>
        <dbReference type="EC" id="2.3.1.51"/>
    </reaction>
</comment>
<evidence type="ECO:0000313" key="11">
    <source>
        <dbReference type="EMBL" id="MCL2914555.1"/>
    </source>
</evidence>
<evidence type="ECO:0000256" key="1">
    <source>
        <dbReference type="ARBA" id="ARBA00001141"/>
    </source>
</evidence>
<evidence type="ECO:0000256" key="6">
    <source>
        <dbReference type="ARBA" id="ARBA00016139"/>
    </source>
</evidence>
<dbReference type="PANTHER" id="PTHR10434:SF11">
    <property type="entry name" value="1-ACYL-SN-GLYCEROL-3-PHOSPHATE ACYLTRANSFERASE"/>
    <property type="match status" value="1"/>
</dbReference>
<dbReference type="RefSeq" id="WP_115137561.1">
    <property type="nucleotide sequence ID" value="NZ_JAKIKT010000004.1"/>
</dbReference>
<evidence type="ECO:0000259" key="10">
    <source>
        <dbReference type="SMART" id="SM00563"/>
    </source>
</evidence>
<dbReference type="SMART" id="SM00563">
    <property type="entry name" value="PlsC"/>
    <property type="match status" value="1"/>
</dbReference>
<dbReference type="InterPro" id="IPR004552">
    <property type="entry name" value="AGP_acyltrans"/>
</dbReference>
<keyword evidence="9" id="KW-0444">Lipid biosynthesis</keyword>
<organism evidence="11 12">
    <name type="scientific">Shewanella corallii</name>
    <dbReference type="NCBI Taxonomy" id="560080"/>
    <lineage>
        <taxon>Bacteria</taxon>
        <taxon>Pseudomonadati</taxon>
        <taxon>Pseudomonadota</taxon>
        <taxon>Gammaproteobacteria</taxon>
        <taxon>Alteromonadales</taxon>
        <taxon>Shewanellaceae</taxon>
        <taxon>Shewanella</taxon>
    </lineage>
</organism>
<sequence length="245" mass="26976">MLLIVRCLLLAVMLVFAFLFGGLYCLLRPLHRDNVHMFAKLFSAVAPVLGIKVIVRRPAGESKGPCVYLANHQNNYDMFTHTAAVPKGTVSLGKKSILWMPLFGQIYWLSGNILIDRKNRSKAFDTMAKTAQKIKEKCLSVWIFPEGTRSRGRGLLPFKAGAFHTAIAAGVPMVPVLASNQSDIRLNRWNNGVVIIEVMDPVETKGLGKDSVKELAGRVHKIMEEKLAQLNAEASAMMSKTAAQG</sequence>
<dbReference type="EMBL" id="JAKIKT010000004">
    <property type="protein sequence ID" value="MCL2914555.1"/>
    <property type="molecule type" value="Genomic_DNA"/>
</dbReference>
<dbReference type="NCBIfam" id="TIGR00530">
    <property type="entry name" value="AGP_acyltrn"/>
    <property type="match status" value="1"/>
</dbReference>
<dbReference type="CDD" id="cd07989">
    <property type="entry name" value="LPLAT_AGPAT-like"/>
    <property type="match status" value="1"/>
</dbReference>
<evidence type="ECO:0000256" key="2">
    <source>
        <dbReference type="ARBA" id="ARBA00004728"/>
    </source>
</evidence>
<evidence type="ECO:0000256" key="5">
    <source>
        <dbReference type="ARBA" id="ARBA00013211"/>
    </source>
</evidence>
<dbReference type="Proteomes" id="UP001202831">
    <property type="component" value="Unassembled WGS sequence"/>
</dbReference>
<dbReference type="SUPFAM" id="SSF69593">
    <property type="entry name" value="Glycerol-3-phosphate (1)-acyltransferase"/>
    <property type="match status" value="1"/>
</dbReference>
<evidence type="ECO:0000256" key="7">
    <source>
        <dbReference type="ARBA" id="ARBA00022679"/>
    </source>
</evidence>
<reference evidence="11 12" key="1">
    <citation type="submission" date="2022-01" db="EMBL/GenBank/DDBJ databases">
        <title>Whole genome-based taxonomy of the Shewanellaceae.</title>
        <authorList>
            <person name="Martin-Rodriguez A.J."/>
        </authorList>
    </citation>
    <scope>NUCLEOTIDE SEQUENCE [LARGE SCALE GENOMIC DNA]</scope>
    <source>
        <strain evidence="11 12">DSM 21332</strain>
    </source>
</reference>
<name>A0ABT0N8U2_9GAMM</name>
<evidence type="ECO:0000256" key="4">
    <source>
        <dbReference type="ARBA" id="ARBA00008655"/>
    </source>
</evidence>
<dbReference type="EC" id="2.3.1.51" evidence="5 9"/>
<keyword evidence="9" id="KW-0443">Lipid metabolism</keyword>
<comment type="pathway">
    <text evidence="3">Lipid metabolism.</text>
</comment>
<comment type="similarity">
    <text evidence="4 9">Belongs to the 1-acyl-sn-glycerol-3-phosphate acyltransferase family.</text>
</comment>
<evidence type="ECO:0000256" key="3">
    <source>
        <dbReference type="ARBA" id="ARBA00005189"/>
    </source>
</evidence>
<keyword evidence="9" id="KW-0594">Phospholipid biosynthesis</keyword>
<evidence type="ECO:0000256" key="9">
    <source>
        <dbReference type="RuleBase" id="RU361267"/>
    </source>
</evidence>
<dbReference type="GO" id="GO:0003841">
    <property type="term" value="F:1-acylglycerol-3-phosphate O-acyltransferase activity"/>
    <property type="evidence" value="ECO:0007669"/>
    <property type="project" value="UniProtKB-EC"/>
</dbReference>
<comment type="pathway">
    <text evidence="2">Phospholipid metabolism; CDP-diacylglycerol biosynthesis; CDP-diacylglycerol from sn-glycerol 3-phosphate: step 2/3.</text>
</comment>
<accession>A0ABT0N8U2</accession>
<keyword evidence="12" id="KW-1185">Reference proteome</keyword>
<evidence type="ECO:0000313" key="12">
    <source>
        <dbReference type="Proteomes" id="UP001202831"/>
    </source>
</evidence>
<gene>
    <name evidence="11" type="ORF">L2725_12335</name>
</gene>
<dbReference type="Pfam" id="PF01553">
    <property type="entry name" value="Acyltransferase"/>
    <property type="match status" value="1"/>
</dbReference>
<protein>
    <recommendedName>
        <fullName evidence="6 9">1-acyl-sn-glycerol-3-phosphate acyltransferase</fullName>
        <ecNumber evidence="5 9">2.3.1.51</ecNumber>
    </recommendedName>
</protein>
<evidence type="ECO:0000256" key="8">
    <source>
        <dbReference type="ARBA" id="ARBA00023315"/>
    </source>
</evidence>
<keyword evidence="7 9" id="KW-0808">Transferase</keyword>
<dbReference type="InterPro" id="IPR002123">
    <property type="entry name" value="Plipid/glycerol_acylTrfase"/>
</dbReference>
<comment type="caution">
    <text evidence="11">The sequence shown here is derived from an EMBL/GenBank/DDBJ whole genome shotgun (WGS) entry which is preliminary data.</text>
</comment>
<dbReference type="PANTHER" id="PTHR10434">
    <property type="entry name" value="1-ACYL-SN-GLYCEROL-3-PHOSPHATE ACYLTRANSFERASE"/>
    <property type="match status" value="1"/>
</dbReference>
<feature type="domain" description="Phospholipid/glycerol acyltransferase" evidence="10">
    <location>
        <begin position="66"/>
        <end position="181"/>
    </location>
</feature>
<proteinExistence type="inferred from homology"/>
<comment type="domain">
    <text evidence="9">The HXXXXD motif is essential for acyltransferase activity and may constitute the binding site for the phosphate moiety of the glycerol-3-phosphate.</text>
</comment>
<keyword evidence="9" id="KW-1208">Phospholipid metabolism</keyword>